<comment type="similarity">
    <text evidence="1">Belongs to the thiolase-like superfamily. Thiolase family.</text>
</comment>
<evidence type="ECO:0000256" key="1">
    <source>
        <dbReference type="ARBA" id="ARBA00010982"/>
    </source>
</evidence>
<dbReference type="CDD" id="cd00751">
    <property type="entry name" value="thiolase"/>
    <property type="match status" value="1"/>
</dbReference>
<evidence type="ECO:0000313" key="8">
    <source>
        <dbReference type="Proteomes" id="UP000434101"/>
    </source>
</evidence>
<accession>A0A6B0VR82</accession>
<dbReference type="NCBIfam" id="TIGR01930">
    <property type="entry name" value="AcCoA-C-Actrans"/>
    <property type="match status" value="1"/>
</dbReference>
<evidence type="ECO:0000256" key="2">
    <source>
        <dbReference type="ARBA" id="ARBA00022679"/>
    </source>
</evidence>
<dbReference type="Pfam" id="PF00108">
    <property type="entry name" value="Thiolase_N"/>
    <property type="match status" value="1"/>
</dbReference>
<dbReference type="PANTHER" id="PTHR18919">
    <property type="entry name" value="ACETYL-COA C-ACYLTRANSFERASE"/>
    <property type="match status" value="1"/>
</dbReference>
<keyword evidence="2 7" id="KW-0808">Transferase</keyword>
<dbReference type="PIRSF" id="PIRSF000429">
    <property type="entry name" value="Ac-CoA_Ac_transf"/>
    <property type="match status" value="1"/>
</dbReference>
<keyword evidence="8" id="KW-1185">Reference proteome</keyword>
<dbReference type="InterPro" id="IPR020617">
    <property type="entry name" value="Thiolase_C"/>
</dbReference>
<sequence length="393" mass="41780">MPNGTTDIVLVDGARTPHGTLLGSLEDVEPIELARTSIDGLLERAAIDETEVDWVGLGNAIQAGIGQVPGRQAVVESALSNETQVTTVNEASGSGLRAITLAADRIEAGRANIAIAGGFESMSNAPWILPGYRKGRRHGDVELKDSMLLDSLWDVNLDLHMGEITERMVDREDISRKAQDEYALESHRLAAEAIESGEFDDEIVPVETRSGTVETDEGPRPESTLSDLAELPTSFREDGTITPGNASKLSDGAGTVLLADGETAADRGLKPMAKLTDYDLVYRDPDEFNEAVGDVVAELLADNDLAADDVDAFWINEAFAAQSVYVMERLEIPRERMNPSGGAVAFGHPIGGSGGMLAASLAYQLRDDPEVSRGLVGMSVGGGGAIMALLEEY</sequence>
<dbReference type="GO" id="GO:0003988">
    <property type="term" value="F:acetyl-CoA C-acyltransferase activity"/>
    <property type="evidence" value="ECO:0007669"/>
    <property type="project" value="UniProtKB-EC"/>
</dbReference>
<reference evidence="7 8" key="1">
    <citation type="submission" date="2020-01" db="EMBL/GenBank/DDBJ databases">
        <title>Natronorubrum sp. JWXQ-INN 674 isolated from Inner Mongolia Autonomous Region of China.</title>
        <authorList>
            <person name="Xue Q."/>
        </authorList>
    </citation>
    <scope>NUCLEOTIDE SEQUENCE [LARGE SCALE GENOMIC DNA]</scope>
    <source>
        <strain evidence="7 8">JWXQ-INN-674</strain>
    </source>
</reference>
<organism evidence="7 8">
    <name type="scientific">Natronorubrum halalkaliphilum</name>
    <dbReference type="NCBI Taxonomy" id="2691917"/>
    <lineage>
        <taxon>Archaea</taxon>
        <taxon>Methanobacteriati</taxon>
        <taxon>Methanobacteriota</taxon>
        <taxon>Stenosarchaea group</taxon>
        <taxon>Halobacteria</taxon>
        <taxon>Halobacteriales</taxon>
        <taxon>Natrialbaceae</taxon>
        <taxon>Natronorubrum</taxon>
    </lineage>
</organism>
<dbReference type="Pfam" id="PF02803">
    <property type="entry name" value="Thiolase_C"/>
    <property type="match status" value="1"/>
</dbReference>
<keyword evidence="3" id="KW-0414">Isoprene biosynthesis</keyword>
<feature type="domain" description="Thiolase C-terminal" evidence="6">
    <location>
        <begin position="269"/>
        <end position="391"/>
    </location>
</feature>
<dbReference type="SUPFAM" id="SSF53901">
    <property type="entry name" value="Thiolase-like"/>
    <property type="match status" value="2"/>
</dbReference>
<dbReference type="PANTHER" id="PTHR18919:SF107">
    <property type="entry name" value="ACETYL-COA ACETYLTRANSFERASE, CYTOSOLIC"/>
    <property type="match status" value="1"/>
</dbReference>
<dbReference type="Gene3D" id="3.40.47.10">
    <property type="match status" value="1"/>
</dbReference>
<keyword evidence="4 7" id="KW-0012">Acyltransferase</keyword>
<dbReference type="EC" id="2.3.1.16" evidence="7"/>
<dbReference type="GO" id="GO:0008299">
    <property type="term" value="P:isoprenoid biosynthetic process"/>
    <property type="evidence" value="ECO:0007669"/>
    <property type="project" value="UniProtKB-KW"/>
</dbReference>
<dbReference type="InterPro" id="IPR002155">
    <property type="entry name" value="Thiolase"/>
</dbReference>
<evidence type="ECO:0000313" key="7">
    <source>
        <dbReference type="EMBL" id="MXV63835.1"/>
    </source>
</evidence>
<dbReference type="OrthoDB" id="25212at2157"/>
<protein>
    <submittedName>
        <fullName evidence="7">Acetyl-CoA C-acyltransferase</fullName>
        <ecNumber evidence="7">2.3.1.16</ecNumber>
    </submittedName>
</protein>
<dbReference type="PROSITE" id="PS00737">
    <property type="entry name" value="THIOLASE_2"/>
    <property type="match status" value="1"/>
</dbReference>
<gene>
    <name evidence="7" type="ORF">GS429_17555</name>
</gene>
<dbReference type="InterPro" id="IPR020616">
    <property type="entry name" value="Thiolase_N"/>
</dbReference>
<evidence type="ECO:0000256" key="3">
    <source>
        <dbReference type="ARBA" id="ARBA00023229"/>
    </source>
</evidence>
<dbReference type="InterPro" id="IPR020613">
    <property type="entry name" value="Thiolase_CS"/>
</dbReference>
<dbReference type="EMBL" id="WUYX01000064">
    <property type="protein sequence ID" value="MXV63835.1"/>
    <property type="molecule type" value="Genomic_DNA"/>
</dbReference>
<evidence type="ECO:0000259" key="5">
    <source>
        <dbReference type="Pfam" id="PF00108"/>
    </source>
</evidence>
<dbReference type="AlphaFoldDB" id="A0A6B0VR82"/>
<dbReference type="Proteomes" id="UP000434101">
    <property type="component" value="Unassembled WGS sequence"/>
</dbReference>
<proteinExistence type="inferred from homology"/>
<dbReference type="RefSeq" id="WP_160066649.1">
    <property type="nucleotide sequence ID" value="NZ_WUYX01000064.1"/>
</dbReference>
<name>A0A6B0VR82_9EURY</name>
<evidence type="ECO:0000259" key="6">
    <source>
        <dbReference type="Pfam" id="PF02803"/>
    </source>
</evidence>
<comment type="caution">
    <text evidence="7">The sequence shown here is derived from an EMBL/GenBank/DDBJ whole genome shotgun (WGS) entry which is preliminary data.</text>
</comment>
<feature type="domain" description="Thiolase N-terminal" evidence="5">
    <location>
        <begin position="8"/>
        <end position="260"/>
    </location>
</feature>
<dbReference type="InterPro" id="IPR016039">
    <property type="entry name" value="Thiolase-like"/>
</dbReference>
<evidence type="ECO:0000256" key="4">
    <source>
        <dbReference type="ARBA" id="ARBA00023315"/>
    </source>
</evidence>